<dbReference type="PRINTS" id="PR00300">
    <property type="entry name" value="CLPPROTEASEA"/>
</dbReference>
<proteinExistence type="inferred from homology"/>
<evidence type="ECO:0000256" key="5">
    <source>
        <dbReference type="ARBA" id="ARBA00022786"/>
    </source>
</evidence>
<dbReference type="Pfam" id="PF02148">
    <property type="entry name" value="zf-UBP"/>
    <property type="match status" value="1"/>
</dbReference>
<dbReference type="AlphaFoldDB" id="A0A8C7CJR6"/>
<dbReference type="InterPro" id="IPR001270">
    <property type="entry name" value="ClpA/B"/>
</dbReference>
<dbReference type="SMART" id="SM00290">
    <property type="entry name" value="ZnF_UBP"/>
    <property type="match status" value="1"/>
</dbReference>
<keyword evidence="6" id="KW-0067">ATP-binding</keyword>
<dbReference type="GO" id="GO:0005635">
    <property type="term" value="C:nuclear envelope"/>
    <property type="evidence" value="ECO:0007669"/>
    <property type="project" value="TreeGrafter"/>
</dbReference>
<dbReference type="InterPro" id="IPR013083">
    <property type="entry name" value="Znf_RING/FYVE/PHD"/>
</dbReference>
<protein>
    <submittedName>
        <fullName evidence="13">Torsin family 4, member Aa</fullName>
    </submittedName>
</protein>
<dbReference type="GO" id="GO:0005524">
    <property type="term" value="F:ATP binding"/>
    <property type="evidence" value="ECO:0007669"/>
    <property type="project" value="UniProtKB-KW"/>
</dbReference>
<dbReference type="Ensembl" id="ENSOKIT00005005962.1">
    <property type="protein sequence ID" value="ENSOKIP00005005588.1"/>
    <property type="gene ID" value="ENSOKIG00005002592.1"/>
</dbReference>
<evidence type="ECO:0000256" key="8">
    <source>
        <dbReference type="ARBA" id="ARBA00023136"/>
    </source>
</evidence>
<dbReference type="Pfam" id="PF06309">
    <property type="entry name" value="Torsin"/>
    <property type="match status" value="1"/>
</dbReference>
<dbReference type="Gene3D" id="3.40.50.300">
    <property type="entry name" value="P-loop containing nucleotide triphosphate hydrolases"/>
    <property type="match status" value="1"/>
</dbReference>
<keyword evidence="8 11" id="KW-0472">Membrane</keyword>
<reference evidence="13" key="2">
    <citation type="submission" date="2025-09" db="UniProtKB">
        <authorList>
            <consortium name="Ensembl"/>
        </authorList>
    </citation>
    <scope>IDENTIFICATION</scope>
</reference>
<gene>
    <name evidence="13" type="primary">TOR4A</name>
    <name evidence="13" type="synonym">LOC109882565</name>
</gene>
<keyword evidence="3 11" id="KW-0812">Transmembrane</keyword>
<feature type="domain" description="UBP-type" evidence="12">
    <location>
        <begin position="29"/>
        <end position="139"/>
    </location>
</feature>
<evidence type="ECO:0000313" key="14">
    <source>
        <dbReference type="Proteomes" id="UP000694557"/>
    </source>
</evidence>
<dbReference type="InterPro" id="IPR010448">
    <property type="entry name" value="Torsin"/>
</dbReference>
<evidence type="ECO:0000259" key="12">
    <source>
        <dbReference type="PROSITE" id="PS50271"/>
    </source>
</evidence>
<keyword evidence="9" id="KW-0863">Zinc-finger</keyword>
<dbReference type="SMART" id="SM00382">
    <property type="entry name" value="AAA"/>
    <property type="match status" value="1"/>
</dbReference>
<dbReference type="InterPro" id="IPR001607">
    <property type="entry name" value="Znf_UBP"/>
</dbReference>
<dbReference type="Pfam" id="PF21376">
    <property type="entry name" value="TOR1A_C"/>
    <property type="match status" value="1"/>
</dbReference>
<evidence type="ECO:0000256" key="1">
    <source>
        <dbReference type="ARBA" id="ARBA00004167"/>
    </source>
</evidence>
<keyword evidence="7 11" id="KW-1133">Transmembrane helix</keyword>
<dbReference type="InterPro" id="IPR003593">
    <property type="entry name" value="AAA+_ATPase"/>
</dbReference>
<dbReference type="GeneTree" id="ENSGT00950000182888"/>
<evidence type="ECO:0000256" key="10">
    <source>
        <dbReference type="SAM" id="MobiDB-lite"/>
    </source>
</evidence>
<dbReference type="PANTHER" id="PTHR10760">
    <property type="entry name" value="TORSIN"/>
    <property type="match status" value="1"/>
</dbReference>
<name>A0A8C7CJR6_ONCKI</name>
<dbReference type="InterPro" id="IPR027417">
    <property type="entry name" value="P-loop_NTPase"/>
</dbReference>
<dbReference type="Gene3D" id="3.30.40.10">
    <property type="entry name" value="Zinc/RING finger domain, C3HC4 (zinc finger)"/>
    <property type="match status" value="1"/>
</dbReference>
<dbReference type="InterPro" id="IPR049337">
    <property type="entry name" value="TOR1A_C"/>
</dbReference>
<evidence type="ECO:0000256" key="11">
    <source>
        <dbReference type="SAM" id="Phobius"/>
    </source>
</evidence>
<reference evidence="13" key="1">
    <citation type="submission" date="2025-08" db="UniProtKB">
        <authorList>
            <consortium name="Ensembl"/>
        </authorList>
    </citation>
    <scope>IDENTIFICATION</scope>
</reference>
<dbReference type="PROSITE" id="PS50271">
    <property type="entry name" value="ZF_UBP"/>
    <property type="match status" value="1"/>
</dbReference>
<evidence type="ECO:0000256" key="7">
    <source>
        <dbReference type="ARBA" id="ARBA00022989"/>
    </source>
</evidence>
<accession>A0A8C7CJR6</accession>
<dbReference type="SUPFAM" id="SSF57850">
    <property type="entry name" value="RING/U-box"/>
    <property type="match status" value="1"/>
</dbReference>
<keyword evidence="14" id="KW-1185">Reference proteome</keyword>
<keyword evidence="4" id="KW-0547">Nucleotide-binding</keyword>
<dbReference type="GO" id="GO:0005788">
    <property type="term" value="C:endoplasmic reticulum lumen"/>
    <property type="evidence" value="ECO:0007669"/>
    <property type="project" value="TreeGrafter"/>
</dbReference>
<keyword evidence="9" id="KW-0479">Metal-binding</keyword>
<feature type="transmembrane region" description="Helical" evidence="11">
    <location>
        <begin position="276"/>
        <end position="294"/>
    </location>
</feature>
<evidence type="ECO:0000256" key="9">
    <source>
        <dbReference type="PROSITE-ProRule" id="PRU00502"/>
    </source>
</evidence>
<dbReference type="PANTHER" id="PTHR10760:SF1">
    <property type="entry name" value="TORSIN-4A"/>
    <property type="match status" value="1"/>
</dbReference>
<dbReference type="GO" id="GO:0008270">
    <property type="term" value="F:zinc ion binding"/>
    <property type="evidence" value="ECO:0007669"/>
    <property type="project" value="UniProtKB-KW"/>
</dbReference>
<dbReference type="SUPFAM" id="SSF52540">
    <property type="entry name" value="P-loop containing nucleoside triphosphate hydrolases"/>
    <property type="match status" value="1"/>
</dbReference>
<feature type="region of interest" description="Disordered" evidence="10">
    <location>
        <begin position="130"/>
        <end position="153"/>
    </location>
</feature>
<keyword evidence="5" id="KW-0833">Ubl conjugation pathway</keyword>
<keyword evidence="9" id="KW-0862">Zinc</keyword>
<dbReference type="GO" id="GO:0016887">
    <property type="term" value="F:ATP hydrolysis activity"/>
    <property type="evidence" value="ECO:0007669"/>
    <property type="project" value="InterPro"/>
</dbReference>
<evidence type="ECO:0000256" key="6">
    <source>
        <dbReference type="ARBA" id="ARBA00022840"/>
    </source>
</evidence>
<dbReference type="GO" id="GO:0016020">
    <property type="term" value="C:membrane"/>
    <property type="evidence" value="ECO:0007669"/>
    <property type="project" value="UniProtKB-SubCell"/>
</dbReference>
<evidence type="ECO:0000256" key="4">
    <source>
        <dbReference type="ARBA" id="ARBA00022741"/>
    </source>
</evidence>
<evidence type="ECO:0000313" key="13">
    <source>
        <dbReference type="Ensembl" id="ENSOKIP00005005588.1"/>
    </source>
</evidence>
<comment type="subcellular location">
    <subcellularLocation>
        <location evidence="1">Membrane</location>
        <topology evidence="1">Single-pass membrane protein</topology>
    </subcellularLocation>
</comment>
<evidence type="ECO:0000256" key="2">
    <source>
        <dbReference type="ARBA" id="ARBA00006235"/>
    </source>
</evidence>
<evidence type="ECO:0000256" key="3">
    <source>
        <dbReference type="ARBA" id="ARBA00022692"/>
    </source>
</evidence>
<dbReference type="Proteomes" id="UP000694557">
    <property type="component" value="Unassembled WGS sequence"/>
</dbReference>
<sequence length="586" mass="65540">MANVFSPTPLPLANVFSPTPLPLANVFSPTPLPLANVFPPTPLPLANVFPPTPLPLANVFSPTPLPLQNLWICLICGHIGCGRYVSRHAYKHFEETQHTYAMQLTHHRVWDYAMGDQDVYDRMFGSQIDREMDKDNDEEGESETRGSGKGAQSFCQFSSSLRTVVRIKQKYQAMKKRRLELGGLGGGGLVLGAGLHTGAPVRSSPKIFTFETPSSSPSALSSLFQKMKKKKSRRVMFPSGGGRKAPVVQEHSRAKICLFLLCTILFFQVMSECVCVWFIFVILFACVCLILYFLSSLPPSLQVYNAIENLDDHVLKYDLGGLEKTLCREVFGQQGAMDALLAQLRDYLSTYVHSKPLVLSLHGPSGVGKSHVGRLLAGHFRSVVGEPLVIQYFVLHHCPLEDEAWRCARALSILVSETVLRAEEEEKIPIFIFDEAEHLYPELLDALSDLVRSNRSNEYLNAVYLFLSNQGHTHITMHLLYNSSSDSMMTASGHHGKLVKELNPLLRNTLVKLHPLWAEAELLPMILLEKGHVMECFLDEMTREGFYPDRTNVERLAGEIEYYPVVGGHVYARTGCKQVVARVNLL</sequence>
<organism evidence="13 14">
    <name type="scientific">Oncorhynchus kisutch</name>
    <name type="common">Coho salmon</name>
    <name type="synonym">Salmo kisutch</name>
    <dbReference type="NCBI Taxonomy" id="8019"/>
    <lineage>
        <taxon>Eukaryota</taxon>
        <taxon>Metazoa</taxon>
        <taxon>Chordata</taxon>
        <taxon>Craniata</taxon>
        <taxon>Vertebrata</taxon>
        <taxon>Euteleostomi</taxon>
        <taxon>Actinopterygii</taxon>
        <taxon>Neopterygii</taxon>
        <taxon>Teleostei</taxon>
        <taxon>Protacanthopterygii</taxon>
        <taxon>Salmoniformes</taxon>
        <taxon>Salmonidae</taxon>
        <taxon>Salmoninae</taxon>
        <taxon>Oncorhynchus</taxon>
    </lineage>
</organism>
<comment type="similarity">
    <text evidence="2">Belongs to the ClpA/ClpB family. Torsin subfamily.</text>
</comment>